<dbReference type="Gene3D" id="1.20.1640.10">
    <property type="entry name" value="Multidrug efflux transporter AcrB transmembrane domain"/>
    <property type="match status" value="1"/>
</dbReference>
<dbReference type="PANTHER" id="PTHR30081:SF1">
    <property type="entry name" value="PROTEIN TRANSLOCASE SUBUNIT SECD"/>
    <property type="match status" value="1"/>
</dbReference>
<keyword evidence="6 9" id="KW-1133">Transmembrane helix</keyword>
<evidence type="ECO:0000313" key="13">
    <source>
        <dbReference type="EMBL" id="SMO76804.1"/>
    </source>
</evidence>
<dbReference type="InterPro" id="IPR048631">
    <property type="entry name" value="SecD_1st"/>
</dbReference>
<dbReference type="FunFam" id="1.20.1640.10:FF:000004">
    <property type="entry name" value="Protein translocase subunit SecD"/>
    <property type="match status" value="1"/>
</dbReference>
<keyword evidence="7 9" id="KW-0811">Translocation</keyword>
<dbReference type="GO" id="GO:0005886">
    <property type="term" value="C:plasma membrane"/>
    <property type="evidence" value="ECO:0007669"/>
    <property type="project" value="UniProtKB-SubCell"/>
</dbReference>
<dbReference type="InterPro" id="IPR048634">
    <property type="entry name" value="SecD_SecF_C"/>
</dbReference>
<dbReference type="InterPro" id="IPR055344">
    <property type="entry name" value="SecD_SecF_C_bact"/>
</dbReference>
<evidence type="ECO:0000256" key="5">
    <source>
        <dbReference type="ARBA" id="ARBA00022927"/>
    </source>
</evidence>
<evidence type="ECO:0000259" key="10">
    <source>
        <dbReference type="Pfam" id="PF02355"/>
    </source>
</evidence>
<evidence type="ECO:0000313" key="14">
    <source>
        <dbReference type="Proteomes" id="UP000317593"/>
    </source>
</evidence>
<dbReference type="PRINTS" id="PR00702">
    <property type="entry name" value="ACRIFLAVINRP"/>
</dbReference>
<keyword evidence="2 9" id="KW-0813">Transport</keyword>
<dbReference type="RefSeq" id="WP_142715108.1">
    <property type="nucleotide sequence ID" value="NZ_FXTH01000012.1"/>
</dbReference>
<keyword evidence="4 9" id="KW-0812">Transmembrane</keyword>
<evidence type="ECO:0000256" key="9">
    <source>
        <dbReference type="HAMAP-Rule" id="MF_01463"/>
    </source>
</evidence>
<dbReference type="AlphaFoldDB" id="A0A521DYJ8"/>
<dbReference type="Pfam" id="PF02355">
    <property type="entry name" value="SecD_SecF_C"/>
    <property type="match status" value="1"/>
</dbReference>
<dbReference type="InterPro" id="IPR054384">
    <property type="entry name" value="SecDF_P1_head"/>
</dbReference>
<evidence type="ECO:0000256" key="4">
    <source>
        <dbReference type="ARBA" id="ARBA00022692"/>
    </source>
</evidence>
<feature type="domain" description="Protein export membrane protein SecD/SecF C-terminal" evidence="10">
    <location>
        <begin position="428"/>
        <end position="597"/>
    </location>
</feature>
<keyword evidence="3 9" id="KW-1003">Cell membrane</keyword>
<dbReference type="InterPro" id="IPR022813">
    <property type="entry name" value="SecD/SecF_arch_bac"/>
</dbReference>
<evidence type="ECO:0000256" key="2">
    <source>
        <dbReference type="ARBA" id="ARBA00022448"/>
    </source>
</evidence>
<dbReference type="GO" id="GO:0006605">
    <property type="term" value="P:protein targeting"/>
    <property type="evidence" value="ECO:0007669"/>
    <property type="project" value="UniProtKB-UniRule"/>
</dbReference>
<comment type="subunit">
    <text evidence="9">Forms a complex with SecF. Part of the essential Sec protein translocation apparatus which comprises SecA, SecYEG and auxiliary proteins SecDF. Other proteins may also be involved.</text>
</comment>
<dbReference type="OrthoDB" id="9805019at2"/>
<proteinExistence type="inferred from homology"/>
<evidence type="ECO:0000259" key="11">
    <source>
        <dbReference type="Pfam" id="PF21760"/>
    </source>
</evidence>
<evidence type="ECO:0000256" key="7">
    <source>
        <dbReference type="ARBA" id="ARBA00023010"/>
    </source>
</evidence>
<feature type="transmembrane region" description="Helical" evidence="9">
    <location>
        <begin position="446"/>
        <end position="465"/>
    </location>
</feature>
<dbReference type="Gene3D" id="3.30.1360.200">
    <property type="match status" value="1"/>
</dbReference>
<dbReference type="InterPro" id="IPR005791">
    <property type="entry name" value="SecD"/>
</dbReference>
<evidence type="ECO:0000256" key="8">
    <source>
        <dbReference type="ARBA" id="ARBA00023136"/>
    </source>
</evidence>
<feature type="transmembrane region" description="Helical" evidence="9">
    <location>
        <begin position="539"/>
        <end position="564"/>
    </location>
</feature>
<evidence type="ECO:0000256" key="6">
    <source>
        <dbReference type="ARBA" id="ARBA00022989"/>
    </source>
</evidence>
<organism evidence="13 14">
    <name type="scientific">Fodinibius sediminis</name>
    <dbReference type="NCBI Taxonomy" id="1214077"/>
    <lineage>
        <taxon>Bacteria</taxon>
        <taxon>Pseudomonadati</taxon>
        <taxon>Balneolota</taxon>
        <taxon>Balneolia</taxon>
        <taxon>Balneolales</taxon>
        <taxon>Balneolaceae</taxon>
        <taxon>Fodinibius</taxon>
    </lineage>
</organism>
<evidence type="ECO:0000259" key="12">
    <source>
        <dbReference type="Pfam" id="PF22599"/>
    </source>
</evidence>
<dbReference type="Pfam" id="PF21760">
    <property type="entry name" value="SecD_1st"/>
    <property type="match status" value="1"/>
</dbReference>
<dbReference type="GO" id="GO:0065002">
    <property type="term" value="P:intracellular protein transmembrane transport"/>
    <property type="evidence" value="ECO:0007669"/>
    <property type="project" value="UniProtKB-UniRule"/>
</dbReference>
<dbReference type="Gene3D" id="3.30.70.3220">
    <property type="match status" value="1"/>
</dbReference>
<name>A0A521DYJ8_9BACT</name>
<dbReference type="Pfam" id="PF07549">
    <property type="entry name" value="Sec_GG"/>
    <property type="match status" value="1"/>
</dbReference>
<dbReference type="InterPro" id="IPR001036">
    <property type="entry name" value="Acrflvin-R"/>
</dbReference>
<evidence type="ECO:0000256" key="3">
    <source>
        <dbReference type="ARBA" id="ARBA00022475"/>
    </source>
</evidence>
<dbReference type="HAMAP" id="MF_01463_B">
    <property type="entry name" value="SecD_B"/>
    <property type="match status" value="1"/>
</dbReference>
<sequence>MKGNGTKIGFIVAFLAISIYYLWPTVANMLEQNYVEDLPEAERAEYVEENAQRLQNLREESLSLGLDLQGGMHVTLEVGTPQLVRELAGEYLDSTLVDVIDTAEQEAIENGTDFITEMVQEFEERNPDARLSRYFRSDTENITRRSTNEEIEAYLQQQRDSAVERAMEIIRTRVDRYGVTEPAIFVQGNNRVVVELPGVANKERIRNLLKGTARLEFRLAAEPNQINTARQRIMNYYSNQASSDTTDTLQQQQGNGQNPLAEVMSTQTRNAYSFGYATGRDTARVNELLQRPEVQELIPRNMVLMWGASPFQTTPEGQEFFEMIGVRPDVEMTGEVIEEASVNFDQTTNQPRVSMNMNSDGARRWSRITGANIGKPIAIVLDGYVYSYPNVETKISNGRSSISGLENVAEAEDLVNILLSGALPAPLDIIEERTVGATLGEASIQAGFYSTLIGLVIVAIFMIVYYHAGGAIADLALILNIIFILGILAAFKATLTLPGIAGIVLTIGMAVDANVLIFDRIREEQRTGKTLRAAIEGGYSNAMSAIVDANVTTFFVGIILYSFGVGPIKGFAVTLMAGIVASLFSAIVITRVVVDYLTRDKSAELSFG</sequence>
<feature type="domain" description="Protein translocase subunit SecDF P1" evidence="11">
    <location>
        <begin position="163"/>
        <end position="220"/>
    </location>
</feature>
<reference evidence="13 14" key="1">
    <citation type="submission" date="2017-05" db="EMBL/GenBank/DDBJ databases">
        <authorList>
            <person name="Varghese N."/>
            <person name="Submissions S."/>
        </authorList>
    </citation>
    <scope>NUCLEOTIDE SEQUENCE [LARGE SCALE GENOMIC DNA]</scope>
    <source>
        <strain evidence="13 14">DSM 21194</strain>
    </source>
</reference>
<feature type="transmembrane region" description="Helical" evidence="9">
    <location>
        <begin position="497"/>
        <end position="518"/>
    </location>
</feature>
<keyword evidence="14" id="KW-1185">Reference proteome</keyword>
<keyword evidence="5 9" id="KW-0653">Protein transport</keyword>
<dbReference type="InterPro" id="IPR022646">
    <property type="entry name" value="SecD/SecF_CS"/>
</dbReference>
<feature type="domain" description="SecDF P1 head subdomain" evidence="12">
    <location>
        <begin position="324"/>
        <end position="425"/>
    </location>
</feature>
<feature type="transmembrane region" description="Helical" evidence="9">
    <location>
        <begin position="7"/>
        <end position="23"/>
    </location>
</feature>
<dbReference type="Proteomes" id="UP000317593">
    <property type="component" value="Unassembled WGS sequence"/>
</dbReference>
<keyword evidence="8 9" id="KW-0472">Membrane</keyword>
<dbReference type="EMBL" id="FXTH01000012">
    <property type="protein sequence ID" value="SMO76804.1"/>
    <property type="molecule type" value="Genomic_DNA"/>
</dbReference>
<comment type="subcellular location">
    <subcellularLocation>
        <location evidence="1 9">Cell membrane</location>
        <topology evidence="1 9">Multi-pass membrane protein</topology>
    </subcellularLocation>
</comment>
<gene>
    <name evidence="9" type="primary">secD</name>
    <name evidence="13" type="ORF">SAMN06265218_11266</name>
</gene>
<feature type="transmembrane region" description="Helical" evidence="9">
    <location>
        <begin position="472"/>
        <end position="491"/>
    </location>
</feature>
<comment type="function">
    <text evidence="9">Part of the Sec protein translocase complex. Interacts with the SecYEG preprotein conducting channel. SecDF uses the proton motive force (PMF) to complete protein translocation after the ATP-dependent function of SecA.</text>
</comment>
<accession>A0A521DYJ8</accession>
<protein>
    <recommendedName>
        <fullName evidence="9">Protein translocase subunit SecD</fullName>
    </recommendedName>
</protein>
<comment type="similarity">
    <text evidence="9">Belongs to the SecD/SecF family. SecD subfamily.</text>
</comment>
<dbReference type="Pfam" id="PF22599">
    <property type="entry name" value="SecDF_P1_head"/>
    <property type="match status" value="1"/>
</dbReference>
<dbReference type="NCBIfam" id="TIGR01129">
    <property type="entry name" value="secD"/>
    <property type="match status" value="1"/>
</dbReference>
<dbReference type="NCBIfam" id="TIGR00916">
    <property type="entry name" value="2A0604s01"/>
    <property type="match status" value="1"/>
</dbReference>
<dbReference type="SUPFAM" id="SSF82866">
    <property type="entry name" value="Multidrug efflux transporter AcrB transmembrane domain"/>
    <property type="match status" value="1"/>
</dbReference>
<dbReference type="GO" id="GO:0015450">
    <property type="term" value="F:protein-transporting ATPase activity"/>
    <property type="evidence" value="ECO:0007669"/>
    <property type="project" value="InterPro"/>
</dbReference>
<feature type="transmembrane region" description="Helical" evidence="9">
    <location>
        <begin position="570"/>
        <end position="594"/>
    </location>
</feature>
<dbReference type="PANTHER" id="PTHR30081">
    <property type="entry name" value="PROTEIN-EXPORT MEMBRANE PROTEIN SEC"/>
    <property type="match status" value="1"/>
</dbReference>
<dbReference type="GO" id="GO:0043952">
    <property type="term" value="P:protein transport by the Sec complex"/>
    <property type="evidence" value="ECO:0007669"/>
    <property type="project" value="UniProtKB-UniRule"/>
</dbReference>
<evidence type="ECO:0000256" key="1">
    <source>
        <dbReference type="ARBA" id="ARBA00004651"/>
    </source>
</evidence>